<reference evidence="3" key="2">
    <citation type="submission" date="2013-10" db="EMBL/GenBank/DDBJ databases">
        <authorList>
            <person name="Aslett M."/>
        </authorList>
    </citation>
    <scope>NUCLEOTIDE SEQUENCE [LARGE SCALE GENOMIC DNA]</scope>
    <source>
        <strain evidence="3">Houghton</strain>
    </source>
</reference>
<protein>
    <submittedName>
        <fullName evidence="3">Uncharacterized protein</fullName>
    </submittedName>
</protein>
<proteinExistence type="predicted"/>
<dbReference type="Proteomes" id="UP000030744">
    <property type="component" value="Unassembled WGS sequence"/>
</dbReference>
<feature type="compositionally biased region" description="Low complexity" evidence="2">
    <location>
        <begin position="188"/>
        <end position="200"/>
    </location>
</feature>
<keyword evidence="1" id="KW-0175">Coiled coil</keyword>
<gene>
    <name evidence="3" type="ORF">EMH_0037960</name>
</gene>
<dbReference type="RefSeq" id="XP_013350688.1">
    <property type="nucleotide sequence ID" value="XM_013495234.1"/>
</dbReference>
<evidence type="ECO:0000313" key="4">
    <source>
        <dbReference type="Proteomes" id="UP000030744"/>
    </source>
</evidence>
<feature type="region of interest" description="Disordered" evidence="2">
    <location>
        <begin position="188"/>
        <end position="207"/>
    </location>
</feature>
<dbReference type="Gene3D" id="1.10.287.1490">
    <property type="match status" value="1"/>
</dbReference>
<keyword evidence="4" id="KW-1185">Reference proteome</keyword>
<accession>U6JTJ9</accession>
<dbReference type="OrthoDB" id="346810at2759"/>
<dbReference type="EMBL" id="HG680856">
    <property type="protein sequence ID" value="CDJ28111.1"/>
    <property type="molecule type" value="Genomic_DNA"/>
</dbReference>
<dbReference type="VEuPathDB" id="ToxoDB:EMH_0037960"/>
<feature type="coiled-coil region" evidence="1">
    <location>
        <begin position="87"/>
        <end position="188"/>
    </location>
</feature>
<evidence type="ECO:0000313" key="3">
    <source>
        <dbReference type="EMBL" id="CDJ28111.1"/>
    </source>
</evidence>
<evidence type="ECO:0000256" key="2">
    <source>
        <dbReference type="SAM" id="MobiDB-lite"/>
    </source>
</evidence>
<organism evidence="3 4">
    <name type="scientific">Eimeria mitis</name>
    <dbReference type="NCBI Taxonomy" id="44415"/>
    <lineage>
        <taxon>Eukaryota</taxon>
        <taxon>Sar</taxon>
        <taxon>Alveolata</taxon>
        <taxon>Apicomplexa</taxon>
        <taxon>Conoidasida</taxon>
        <taxon>Coccidia</taxon>
        <taxon>Eucoccidiorida</taxon>
        <taxon>Eimeriorina</taxon>
        <taxon>Eimeriidae</taxon>
        <taxon>Eimeria</taxon>
    </lineage>
</organism>
<dbReference type="GeneID" id="25378568"/>
<dbReference type="AlphaFoldDB" id="U6JTJ9"/>
<sequence>MNAYDIDVSTWFSITLLSPLAGLPTHGLAVAAGDPSTMVHIFAAGMNTWNDGSIYHLAAVCSTLDISVLGQGIRHAKVVSSDNRKQTEELQLKVNELVATVREEEKTLGSMSSRVDELAEQWEDLTRSIEDTHSSVMKQMELVQQLEAQAAAFSAELAAREAAATAKCEELNRQLEYLQLRIDETEQLSQVASSRQQSASDDGDEDE</sequence>
<name>U6JTJ9_9EIME</name>
<evidence type="ECO:0000256" key="1">
    <source>
        <dbReference type="SAM" id="Coils"/>
    </source>
</evidence>
<reference evidence="3" key="1">
    <citation type="submission" date="2013-10" db="EMBL/GenBank/DDBJ databases">
        <title>Genomic analysis of the causative agents of coccidiosis in chickens.</title>
        <authorList>
            <person name="Reid A.J."/>
            <person name="Blake D."/>
            <person name="Billington K."/>
            <person name="Browne H."/>
            <person name="Dunn M."/>
            <person name="Hung S."/>
            <person name="Kawahara F."/>
            <person name="Miranda-Saavedra D."/>
            <person name="Mourier T."/>
            <person name="Nagra H."/>
            <person name="Otto T.D."/>
            <person name="Rawlings N."/>
            <person name="Sanchez A."/>
            <person name="Sanders M."/>
            <person name="Subramaniam C."/>
            <person name="Tay Y."/>
            <person name="Dear P."/>
            <person name="Doerig C."/>
            <person name="Gruber A."/>
            <person name="Parkinson J."/>
            <person name="Shirley M."/>
            <person name="Wan K.L."/>
            <person name="Berriman M."/>
            <person name="Tomley F."/>
            <person name="Pain A."/>
        </authorList>
    </citation>
    <scope>NUCLEOTIDE SEQUENCE [LARGE SCALE GENOMIC DNA]</scope>
    <source>
        <strain evidence="3">Houghton</strain>
    </source>
</reference>